<dbReference type="Pfam" id="PF17101">
    <property type="entry name" value="Stealth_CR1"/>
    <property type="match status" value="1"/>
</dbReference>
<name>A0A0R2H7C3_9LACO</name>
<sequence length="328" mass="39318">MNKKPIDFVITWVDGNDPKWQTEYQKYRNEGFNSVRYRDWDILKYWFRGVEKYASWVNKIHFVTCGQKPKWLNENHPKIHLVEHRDYIPEKYLPTFSSHTIELHFAKIPDLADNFVYFNDDMFVINNTKESDFFVDDLPCDEAVLYPTSINGTDGQFDHIMLNDAEFFDRHFNIKKVIKNNRNKWISTTYGKDVLKTLFLMPFPAFPGIMLHHQPQSFSINTLKEVEQQEEQLISNTSNNKFRTAEDINQYIFRYWQLGKGNFHPYNIMRRGIFFPIKNDADYQNIFNSKYKLVCLNDVDENVDFENEKKRLIKAFQSKFPQKSSFEK</sequence>
<gene>
    <name evidence="6" type="ORF">IV41_GL000735</name>
</gene>
<dbReference type="InterPro" id="IPR031358">
    <property type="entry name" value="Stealth_CR1"/>
</dbReference>
<dbReference type="PATRIC" id="fig|148604.4.peg.743"/>
<organism evidence="6 7">
    <name type="scientific">Limosilactobacillus ingluviei</name>
    <dbReference type="NCBI Taxonomy" id="148604"/>
    <lineage>
        <taxon>Bacteria</taxon>
        <taxon>Bacillati</taxon>
        <taxon>Bacillota</taxon>
        <taxon>Bacilli</taxon>
        <taxon>Lactobacillales</taxon>
        <taxon>Lactobacillaceae</taxon>
        <taxon>Limosilactobacillus</taxon>
    </lineage>
</organism>
<dbReference type="GO" id="GO:0000271">
    <property type="term" value="P:polysaccharide biosynthetic process"/>
    <property type="evidence" value="ECO:0007669"/>
    <property type="project" value="UniProtKB-KW"/>
</dbReference>
<keyword evidence="3" id="KW-0270">Exopolysaccharide synthesis</keyword>
<feature type="domain" description="Stealth protein CR2 conserved region 2" evidence="4">
    <location>
        <begin position="36"/>
        <end position="136"/>
    </location>
</feature>
<accession>A0A0R2H7C3</accession>
<dbReference type="RefSeq" id="WP_235809055.1">
    <property type="nucleotide sequence ID" value="NZ_JQBA01000002.1"/>
</dbReference>
<proteinExistence type="inferred from homology"/>
<keyword evidence="7" id="KW-1185">Reference proteome</keyword>
<comment type="similarity">
    <text evidence="1">Belongs to the stealth family.</text>
</comment>
<dbReference type="Pfam" id="PF11380">
    <property type="entry name" value="Stealth_CR2"/>
    <property type="match status" value="1"/>
</dbReference>
<evidence type="ECO:0000313" key="7">
    <source>
        <dbReference type="Proteomes" id="UP000051639"/>
    </source>
</evidence>
<dbReference type="EMBL" id="JQBA01000002">
    <property type="protein sequence ID" value="KRN45517.1"/>
    <property type="molecule type" value="Genomic_DNA"/>
</dbReference>
<dbReference type="AlphaFoldDB" id="A0A0R2H7C3"/>
<dbReference type="PANTHER" id="PTHR24045:SF0">
    <property type="entry name" value="N-ACETYLGLUCOSAMINE-1-PHOSPHOTRANSFERASE SUBUNITS ALPHA_BETA"/>
    <property type="match status" value="1"/>
</dbReference>
<reference evidence="6 7" key="1">
    <citation type="journal article" date="2015" name="Genome Announc.">
        <title>Expanding the biotechnology potential of lactobacilli through comparative genomics of 213 strains and associated genera.</title>
        <authorList>
            <person name="Sun Z."/>
            <person name="Harris H.M."/>
            <person name="McCann A."/>
            <person name="Guo C."/>
            <person name="Argimon S."/>
            <person name="Zhang W."/>
            <person name="Yang X."/>
            <person name="Jeffery I.B."/>
            <person name="Cooney J.C."/>
            <person name="Kagawa T.F."/>
            <person name="Liu W."/>
            <person name="Song Y."/>
            <person name="Salvetti E."/>
            <person name="Wrobel A."/>
            <person name="Rasinkangas P."/>
            <person name="Parkhill J."/>
            <person name="Rea M.C."/>
            <person name="O'Sullivan O."/>
            <person name="Ritari J."/>
            <person name="Douillard F.P."/>
            <person name="Paul Ross R."/>
            <person name="Yang R."/>
            <person name="Briner A.E."/>
            <person name="Felis G.E."/>
            <person name="de Vos W.M."/>
            <person name="Barrangou R."/>
            <person name="Klaenhammer T.R."/>
            <person name="Caufield P.W."/>
            <person name="Cui Y."/>
            <person name="Zhang H."/>
            <person name="O'Toole P.W."/>
        </authorList>
    </citation>
    <scope>NUCLEOTIDE SEQUENCE [LARGE SCALE GENOMIC DNA]</scope>
    <source>
        <strain evidence="6 7">DSM 14792</strain>
    </source>
</reference>
<evidence type="ECO:0000259" key="5">
    <source>
        <dbReference type="Pfam" id="PF17101"/>
    </source>
</evidence>
<protein>
    <submittedName>
        <fullName evidence="6">Glycosyltransferase</fullName>
    </submittedName>
</protein>
<evidence type="ECO:0000256" key="3">
    <source>
        <dbReference type="ARBA" id="ARBA00023169"/>
    </source>
</evidence>
<feature type="domain" description="Stealth protein CR1 conserved region 1" evidence="5">
    <location>
        <begin position="5"/>
        <end position="30"/>
    </location>
</feature>
<evidence type="ECO:0000259" key="4">
    <source>
        <dbReference type="Pfam" id="PF11380"/>
    </source>
</evidence>
<dbReference type="PANTHER" id="PTHR24045">
    <property type="match status" value="1"/>
</dbReference>
<dbReference type="Proteomes" id="UP000051639">
    <property type="component" value="Unassembled WGS sequence"/>
</dbReference>
<dbReference type="InterPro" id="IPR021520">
    <property type="entry name" value="Stealth_CR2"/>
</dbReference>
<dbReference type="InterPro" id="IPR047141">
    <property type="entry name" value="Stealth"/>
</dbReference>
<evidence type="ECO:0000256" key="1">
    <source>
        <dbReference type="ARBA" id="ARBA00007583"/>
    </source>
</evidence>
<evidence type="ECO:0000313" key="6">
    <source>
        <dbReference type="EMBL" id="KRN45517.1"/>
    </source>
</evidence>
<keyword evidence="2 6" id="KW-0808">Transferase</keyword>
<evidence type="ECO:0000256" key="2">
    <source>
        <dbReference type="ARBA" id="ARBA00022679"/>
    </source>
</evidence>
<comment type="caution">
    <text evidence="6">The sequence shown here is derived from an EMBL/GenBank/DDBJ whole genome shotgun (WGS) entry which is preliminary data.</text>
</comment>
<dbReference type="GO" id="GO:0016772">
    <property type="term" value="F:transferase activity, transferring phosphorus-containing groups"/>
    <property type="evidence" value="ECO:0007669"/>
    <property type="project" value="InterPro"/>
</dbReference>